<feature type="compositionally biased region" description="Basic and acidic residues" evidence="1">
    <location>
        <begin position="1068"/>
        <end position="1080"/>
    </location>
</feature>
<organism evidence="3">
    <name type="scientific">Phallusia mammillata</name>
    <dbReference type="NCBI Taxonomy" id="59560"/>
    <lineage>
        <taxon>Eukaryota</taxon>
        <taxon>Metazoa</taxon>
        <taxon>Chordata</taxon>
        <taxon>Tunicata</taxon>
        <taxon>Ascidiacea</taxon>
        <taxon>Phlebobranchia</taxon>
        <taxon>Ascidiidae</taxon>
        <taxon>Phallusia</taxon>
    </lineage>
</organism>
<evidence type="ECO:0000259" key="2">
    <source>
        <dbReference type="PROSITE" id="PS50097"/>
    </source>
</evidence>
<feature type="domain" description="BTB" evidence="2">
    <location>
        <begin position="282"/>
        <end position="371"/>
    </location>
</feature>
<reference evidence="3" key="1">
    <citation type="submission" date="2020-04" db="EMBL/GenBank/DDBJ databases">
        <authorList>
            <person name="Neveu A P."/>
        </authorList>
    </citation>
    <scope>NUCLEOTIDE SEQUENCE</scope>
    <source>
        <tissue evidence="3">Whole embryo</tissue>
    </source>
</reference>
<evidence type="ECO:0000313" key="3">
    <source>
        <dbReference type="EMBL" id="CAB3226443.1"/>
    </source>
</evidence>
<dbReference type="PANTHER" id="PTHR16064">
    <property type="entry name" value="BTB POZ DOMAIN CONTAINING 7"/>
    <property type="match status" value="1"/>
</dbReference>
<dbReference type="SMART" id="SM00875">
    <property type="entry name" value="BACK"/>
    <property type="match status" value="1"/>
</dbReference>
<evidence type="ECO:0000256" key="1">
    <source>
        <dbReference type="SAM" id="MobiDB-lite"/>
    </source>
</evidence>
<dbReference type="InterPro" id="IPR011705">
    <property type="entry name" value="BACK"/>
</dbReference>
<dbReference type="Pfam" id="PF00651">
    <property type="entry name" value="BTB"/>
    <property type="match status" value="1"/>
</dbReference>
<feature type="region of interest" description="Disordered" evidence="1">
    <location>
        <begin position="1"/>
        <end position="21"/>
    </location>
</feature>
<dbReference type="SUPFAM" id="SSF54695">
    <property type="entry name" value="POZ domain"/>
    <property type="match status" value="1"/>
</dbReference>
<dbReference type="InterPro" id="IPR011333">
    <property type="entry name" value="SKP1/BTB/POZ_sf"/>
</dbReference>
<feature type="region of interest" description="Disordered" evidence="1">
    <location>
        <begin position="1030"/>
        <end position="1080"/>
    </location>
</feature>
<gene>
    <name evidence="3" type="primary">Btbd7</name>
</gene>
<dbReference type="PANTHER" id="PTHR16064:SF3">
    <property type="entry name" value="BTB_POZ DOMAIN-CONTAINING PROTEIN 7"/>
    <property type="match status" value="1"/>
</dbReference>
<dbReference type="PROSITE" id="PS50097">
    <property type="entry name" value="BTB"/>
    <property type="match status" value="1"/>
</dbReference>
<feature type="compositionally biased region" description="Polar residues" evidence="1">
    <location>
        <begin position="1051"/>
        <end position="1066"/>
    </location>
</feature>
<feature type="compositionally biased region" description="Polar residues" evidence="1">
    <location>
        <begin position="968"/>
        <end position="978"/>
    </location>
</feature>
<protein>
    <submittedName>
        <fullName evidence="3">BTB/POZ domain-containing protein 7-like</fullName>
    </submittedName>
</protein>
<feature type="region of interest" description="Disordered" evidence="1">
    <location>
        <begin position="925"/>
        <end position="978"/>
    </location>
</feature>
<feature type="region of interest" description="Disordered" evidence="1">
    <location>
        <begin position="813"/>
        <end position="855"/>
    </location>
</feature>
<dbReference type="SMART" id="SM00225">
    <property type="entry name" value="BTB"/>
    <property type="match status" value="1"/>
</dbReference>
<dbReference type="Gene3D" id="3.30.710.10">
    <property type="entry name" value="Potassium Channel Kv1.1, Chain A"/>
    <property type="match status" value="1"/>
</dbReference>
<sequence>MTGTPKKSSTTHHDRKSKSGLSTLKKKLNIPKIYKRLASKLSVHGRQIRMLTSSWNSNDLKSLICEYELTATLKELSDAADLARPPAAKAAVDLENLCKTEFLCNLKLQAKCTSPVLVHASLFAKRTGICLASVQKVSSTEYSTSEKKVVVSSFPSKVDKRVKFFYSPSTCTLNIESKHHLPPHYVTDWISHVYGQKPWSEISGIKTLDRVVEKTKHFLEELEITNVTKQYYLKEDDLQTTLGGNSLFANLDNVERCKESDAFLEDFYTDLKDLWFSANITGDVKLIFSLAAMSTRFLSKPTGFSCHGFVLAARSTFFKAALSKHRDELEELNEVASPGFVKIELDSKVFSPRYIHVVTYAMYTDQVDLQRIIKDFASPLVHNRTQIESVSEDVKDLTELLYLGRFLGFPMLIQGCENALVDMLSVSNVTSILRWSSQPHGSKWLRRQTIRYIRDNFLQLSSSGVLNSMTCSEMSEIIRSDFVNSPELDVLRCVLKWGESELFRRIELREPNLVRSHVILSQASRSFRTSASQSLSTRRREVLLASNTEELHDCTASLLTHVRIRHILPANHEVLTSAIKRGVISCPPEHLLEWHHHAGVSSHNENTFFWLREKAGLGFSPPRLFLPHVDEAKAILEERLSGESTGNVNLRSVRKTQNNQMSSVSGSGAVPDALYMVGQLRHSGSSHTASCDKCRLPRIGVTSLATSRLKYIDGSYPVPKPSLAAQLLARERSLRQTSWLKRVLQLCHMASTSLPHCCCRSERNSLAEADGALSLGILCNLCRAERYVRLLVAREHGLPDVASDLLRRPHLYYDPDDLAESPPTQRDQRVPDVPPPSSTSAPRKLQKLFQKKSAPRKSCAVAEDLDVTRTWERRHQVLSSGSEQSLSDGSVDWHFPYNGVDMKGRRGLPGSSFWGSDSSIASIQKPTSMPDVAASAHSTIRSSRFSSSSSDSSRNTDNLEDPVLSRHGSVNSTRRTSAPSYSQYLSLSRVSGSQLRVSGSHFAGDSSFSSRRVRLRNPIPQLVLDGTMCRSSSDSPDIFADATNSLERDLSNQSTVSDHATNSSGDVTPKRLSESKETCL</sequence>
<dbReference type="InterPro" id="IPR042345">
    <property type="entry name" value="Btbd7"/>
</dbReference>
<proteinExistence type="evidence at transcript level"/>
<feature type="compositionally biased region" description="Basic residues" evidence="1">
    <location>
        <begin position="844"/>
        <end position="855"/>
    </location>
</feature>
<dbReference type="AlphaFoldDB" id="A0A6F9D810"/>
<dbReference type="EMBL" id="LR783407">
    <property type="protein sequence ID" value="CAB3226443.1"/>
    <property type="molecule type" value="mRNA"/>
</dbReference>
<accession>A0A6F9D810</accession>
<feature type="compositionally biased region" description="Low complexity" evidence="1">
    <location>
        <begin position="935"/>
        <end position="953"/>
    </location>
</feature>
<dbReference type="GO" id="GO:0061138">
    <property type="term" value="P:morphogenesis of a branching epithelium"/>
    <property type="evidence" value="ECO:0007669"/>
    <property type="project" value="InterPro"/>
</dbReference>
<dbReference type="InterPro" id="IPR000210">
    <property type="entry name" value="BTB/POZ_dom"/>
</dbReference>
<name>A0A6F9D810_9ASCI</name>
<dbReference type="Gene3D" id="1.25.40.420">
    <property type="match status" value="1"/>
</dbReference>
<dbReference type="Pfam" id="PF07707">
    <property type="entry name" value="BACK"/>
    <property type="match status" value="1"/>
</dbReference>
<feature type="compositionally biased region" description="Basic residues" evidence="1">
    <location>
        <begin position="9"/>
        <end position="21"/>
    </location>
</feature>